<proteinExistence type="predicted"/>
<gene>
    <name evidence="1" type="ORF">OTI717_LOCUS38800</name>
</gene>
<feature type="non-terminal residue" evidence="1">
    <location>
        <position position="1"/>
    </location>
</feature>
<dbReference type="Proteomes" id="UP000663823">
    <property type="component" value="Unassembled WGS sequence"/>
</dbReference>
<name>A0A820BEX8_9BILA</name>
<dbReference type="AlphaFoldDB" id="A0A820BEX8"/>
<comment type="caution">
    <text evidence="1">The sequence shown here is derived from an EMBL/GenBank/DDBJ whole genome shotgun (WGS) entry which is preliminary data.</text>
</comment>
<protein>
    <submittedName>
        <fullName evidence="1">Uncharacterized protein</fullName>
    </submittedName>
</protein>
<dbReference type="EMBL" id="CAJOAX010022407">
    <property type="protein sequence ID" value="CAF4206683.1"/>
    <property type="molecule type" value="Genomic_DNA"/>
</dbReference>
<evidence type="ECO:0000313" key="1">
    <source>
        <dbReference type="EMBL" id="CAF4206683.1"/>
    </source>
</evidence>
<sequence>MHNTLASQQELSGVQVASHILNFPDHYTTYEFQKIYLIGIENYLEKCLQDAKTQQENGSNMIENQTYAQIHEFADDLDVLNEHFRIESAENNKMVFVNSRIDYQHRDNTLNNYCLYDFT</sequence>
<evidence type="ECO:0000313" key="2">
    <source>
        <dbReference type="Proteomes" id="UP000663823"/>
    </source>
</evidence>
<reference evidence="1" key="1">
    <citation type="submission" date="2021-02" db="EMBL/GenBank/DDBJ databases">
        <authorList>
            <person name="Nowell W R."/>
        </authorList>
    </citation>
    <scope>NUCLEOTIDE SEQUENCE</scope>
</reference>
<organism evidence="1 2">
    <name type="scientific">Rotaria sordida</name>
    <dbReference type="NCBI Taxonomy" id="392033"/>
    <lineage>
        <taxon>Eukaryota</taxon>
        <taxon>Metazoa</taxon>
        <taxon>Spiralia</taxon>
        <taxon>Gnathifera</taxon>
        <taxon>Rotifera</taxon>
        <taxon>Eurotatoria</taxon>
        <taxon>Bdelloidea</taxon>
        <taxon>Philodinida</taxon>
        <taxon>Philodinidae</taxon>
        <taxon>Rotaria</taxon>
    </lineage>
</organism>
<accession>A0A820BEX8</accession>